<evidence type="ECO:0000259" key="1">
    <source>
        <dbReference type="Pfam" id="PF13470"/>
    </source>
</evidence>
<dbReference type="PATRIC" id="fig|413882.6.peg.5125"/>
<dbReference type="EMBL" id="CP011371">
    <property type="protein sequence ID" value="AKJ31604.1"/>
    <property type="molecule type" value="Genomic_DNA"/>
</dbReference>
<dbReference type="NCBIfam" id="TIGR00305">
    <property type="entry name" value="putative toxin-antitoxin system toxin component, PIN family"/>
    <property type="match status" value="1"/>
</dbReference>
<reference evidence="2 3" key="1">
    <citation type="submission" date="2015-05" db="EMBL/GenBank/DDBJ databases">
        <authorList>
            <person name="Tang B."/>
            <person name="Yu Y."/>
        </authorList>
    </citation>
    <scope>NUCLEOTIDE SEQUENCE [LARGE SCALE GENOMIC DNA]</scope>
    <source>
        <strain evidence="2 3">DSM 7029</strain>
    </source>
</reference>
<name>A0A0G3BQA1_9BURK</name>
<dbReference type="InterPro" id="IPR002850">
    <property type="entry name" value="PIN_toxin-like"/>
</dbReference>
<proteinExistence type="predicted"/>
<sequence length="168" mass="18683">MGFAALVPSSFFGLFMTRSSTPKVVIDTNVLLDWLVFDDPDARLVAKAVLTSQVEWVATAAMREEMERVLTYQWIALRQPDHPGIAAAWADWAQLHPAPPPRAPMRCGDSDDQKFIDLAVAVQAQWLLTKDRELLKLAKRASRQGVQVLRPAEWTASFAEATAPQPSN</sequence>
<dbReference type="InterPro" id="IPR002716">
    <property type="entry name" value="PIN_dom"/>
</dbReference>
<dbReference type="PANTHER" id="PTHR34610">
    <property type="entry name" value="SSL7007 PROTEIN"/>
    <property type="match status" value="1"/>
</dbReference>
<dbReference type="AlphaFoldDB" id="A0A0G3BQA1"/>
<gene>
    <name evidence="2" type="ORF">AAW51_4913</name>
</gene>
<keyword evidence="3" id="KW-1185">Reference proteome</keyword>
<dbReference type="RefSeq" id="WP_053013884.1">
    <property type="nucleotide sequence ID" value="NZ_CP011371.1"/>
</dbReference>
<organism evidence="2 3">
    <name type="scientific">Caldimonas brevitalea</name>
    <dbReference type="NCBI Taxonomy" id="413882"/>
    <lineage>
        <taxon>Bacteria</taxon>
        <taxon>Pseudomonadati</taxon>
        <taxon>Pseudomonadota</taxon>
        <taxon>Betaproteobacteria</taxon>
        <taxon>Burkholderiales</taxon>
        <taxon>Sphaerotilaceae</taxon>
        <taxon>Caldimonas</taxon>
    </lineage>
</organism>
<accession>A0A0G3BQA1</accession>
<evidence type="ECO:0000313" key="2">
    <source>
        <dbReference type="EMBL" id="AKJ31604.1"/>
    </source>
</evidence>
<protein>
    <recommendedName>
        <fullName evidence="1">PIN domain-containing protein</fullName>
    </recommendedName>
</protein>
<dbReference type="PANTHER" id="PTHR34610:SF3">
    <property type="entry name" value="SSL7007 PROTEIN"/>
    <property type="match status" value="1"/>
</dbReference>
<dbReference type="CDD" id="cd09854">
    <property type="entry name" value="PIN_VapC-like"/>
    <property type="match status" value="1"/>
</dbReference>
<dbReference type="SUPFAM" id="SSF88723">
    <property type="entry name" value="PIN domain-like"/>
    <property type="match status" value="1"/>
</dbReference>
<dbReference type="Proteomes" id="UP000035352">
    <property type="component" value="Chromosome"/>
</dbReference>
<dbReference type="STRING" id="413882.AAW51_4913"/>
<dbReference type="Pfam" id="PF13470">
    <property type="entry name" value="PIN_3"/>
    <property type="match status" value="1"/>
</dbReference>
<evidence type="ECO:0000313" key="3">
    <source>
        <dbReference type="Proteomes" id="UP000035352"/>
    </source>
</evidence>
<dbReference type="KEGG" id="pbh:AAW51_4913"/>
<dbReference type="InterPro" id="IPR029060">
    <property type="entry name" value="PIN-like_dom_sf"/>
</dbReference>
<feature type="domain" description="PIN" evidence="1">
    <location>
        <begin position="23"/>
        <end position="132"/>
    </location>
</feature>